<feature type="transmembrane region" description="Helical" evidence="5">
    <location>
        <begin position="42"/>
        <end position="64"/>
    </location>
</feature>
<keyword evidence="2 5" id="KW-0812">Transmembrane</keyword>
<keyword evidence="4 5" id="KW-0472">Membrane</keyword>
<evidence type="ECO:0000256" key="3">
    <source>
        <dbReference type="ARBA" id="ARBA00022989"/>
    </source>
</evidence>
<keyword evidence="3 5" id="KW-1133">Transmembrane helix</keyword>
<evidence type="ECO:0000256" key="5">
    <source>
        <dbReference type="SAM" id="Phobius"/>
    </source>
</evidence>
<dbReference type="SUPFAM" id="SSF103473">
    <property type="entry name" value="MFS general substrate transporter"/>
    <property type="match status" value="1"/>
</dbReference>
<dbReference type="PROSITE" id="PS50850">
    <property type="entry name" value="MFS"/>
    <property type="match status" value="1"/>
</dbReference>
<dbReference type="Gene3D" id="1.20.1250.20">
    <property type="entry name" value="MFS general substrate transporter like domains"/>
    <property type="match status" value="1"/>
</dbReference>
<name>A0A6J7G294_9ZZZZ</name>
<dbReference type="EMBL" id="CAFBML010000015">
    <property type="protein sequence ID" value="CAB4897779.1"/>
    <property type="molecule type" value="Genomic_DNA"/>
</dbReference>
<dbReference type="AlphaFoldDB" id="A0A6J7G294"/>
<feature type="transmembrane region" description="Helical" evidence="5">
    <location>
        <begin position="376"/>
        <end position="394"/>
    </location>
</feature>
<reference evidence="7" key="1">
    <citation type="submission" date="2020-05" db="EMBL/GenBank/DDBJ databases">
        <authorList>
            <person name="Chiriac C."/>
            <person name="Salcher M."/>
            <person name="Ghai R."/>
            <person name="Kavagutti S V."/>
        </authorList>
    </citation>
    <scope>NUCLEOTIDE SEQUENCE</scope>
</reference>
<dbReference type="GO" id="GO:0016020">
    <property type="term" value="C:membrane"/>
    <property type="evidence" value="ECO:0007669"/>
    <property type="project" value="UniProtKB-SubCell"/>
</dbReference>
<dbReference type="PANTHER" id="PTHR23514:SF13">
    <property type="entry name" value="INNER MEMBRANE PROTEIN YBJJ"/>
    <property type="match status" value="1"/>
</dbReference>
<feature type="transmembrane region" description="Helical" evidence="5">
    <location>
        <begin position="12"/>
        <end position="30"/>
    </location>
</feature>
<dbReference type="PANTHER" id="PTHR23514">
    <property type="entry name" value="BYPASS OF STOP CODON PROTEIN 6"/>
    <property type="match status" value="1"/>
</dbReference>
<dbReference type="GO" id="GO:0022857">
    <property type="term" value="F:transmembrane transporter activity"/>
    <property type="evidence" value="ECO:0007669"/>
    <property type="project" value="InterPro"/>
</dbReference>
<feature type="transmembrane region" description="Helical" evidence="5">
    <location>
        <begin position="140"/>
        <end position="158"/>
    </location>
</feature>
<evidence type="ECO:0000256" key="2">
    <source>
        <dbReference type="ARBA" id="ARBA00022692"/>
    </source>
</evidence>
<evidence type="ECO:0000259" key="6">
    <source>
        <dbReference type="PROSITE" id="PS50850"/>
    </source>
</evidence>
<feature type="domain" description="Major facilitator superfamily (MFS) profile" evidence="6">
    <location>
        <begin position="11"/>
        <end position="398"/>
    </location>
</feature>
<feature type="transmembrane region" description="Helical" evidence="5">
    <location>
        <begin position="76"/>
        <end position="95"/>
    </location>
</feature>
<feature type="transmembrane region" description="Helical" evidence="5">
    <location>
        <begin position="350"/>
        <end position="370"/>
    </location>
</feature>
<sequence>MPLSSAKSKSSQFALVSAFFIQGFLAITYLPRIPEIIEQIGVSFAVWGLIIGLAGLGSLVPLLITNRLIGKFGTRPVVRISSVMIVLATASLGFATNGWMYFLFHALMMFSMSFFNIAVNAQSVMLQKQLKQVILGKFHAAWSIGAGISAAVSGVLASFMSLQLHLILVCALGLVAFEVSIRKMLAPSEDGHHEERQASRKVPFFKSPNQLWLLAAGLFAGVFPELVMMDWSAVFAKRIMMLNPTLGAIPFASFTLAMIVGRLLIGRVTKKYHISDLSKWGGIFGPVSMLLGVLLAPPLVSTSPVLALVVLSLFWAITGFGLAPMVPSFFGAAGHVSGLTTAQALSRMSLVNAVAVIGAKISMGALAQGIGLDLAFILPVALMFIAGVLAGRVAKNSKRKEAMNNAFPLTGPISVVDDL</sequence>
<gene>
    <name evidence="7" type="ORF">UFOPK3592_00294</name>
</gene>
<proteinExistence type="predicted"/>
<feature type="transmembrane region" description="Helical" evidence="5">
    <location>
        <begin position="211"/>
        <end position="234"/>
    </location>
</feature>
<accession>A0A6J7G294</accession>
<evidence type="ECO:0000256" key="4">
    <source>
        <dbReference type="ARBA" id="ARBA00023136"/>
    </source>
</evidence>
<evidence type="ECO:0000256" key="1">
    <source>
        <dbReference type="ARBA" id="ARBA00004141"/>
    </source>
</evidence>
<feature type="transmembrane region" description="Helical" evidence="5">
    <location>
        <begin position="101"/>
        <end position="119"/>
    </location>
</feature>
<dbReference type="CDD" id="cd17393">
    <property type="entry name" value="MFS_MosC_like"/>
    <property type="match status" value="1"/>
</dbReference>
<dbReference type="Pfam" id="PF07690">
    <property type="entry name" value="MFS_1"/>
    <property type="match status" value="1"/>
</dbReference>
<dbReference type="InterPro" id="IPR051788">
    <property type="entry name" value="MFS_Transporter"/>
</dbReference>
<protein>
    <submittedName>
        <fullName evidence="7">Unannotated protein</fullName>
    </submittedName>
</protein>
<evidence type="ECO:0000313" key="7">
    <source>
        <dbReference type="EMBL" id="CAB4897779.1"/>
    </source>
</evidence>
<feature type="transmembrane region" description="Helical" evidence="5">
    <location>
        <begin position="246"/>
        <end position="265"/>
    </location>
</feature>
<feature type="transmembrane region" description="Helical" evidence="5">
    <location>
        <begin position="164"/>
        <end position="181"/>
    </location>
</feature>
<feature type="transmembrane region" description="Helical" evidence="5">
    <location>
        <begin position="277"/>
        <end position="299"/>
    </location>
</feature>
<dbReference type="InterPro" id="IPR036259">
    <property type="entry name" value="MFS_trans_sf"/>
</dbReference>
<organism evidence="7">
    <name type="scientific">freshwater metagenome</name>
    <dbReference type="NCBI Taxonomy" id="449393"/>
    <lineage>
        <taxon>unclassified sequences</taxon>
        <taxon>metagenomes</taxon>
        <taxon>ecological metagenomes</taxon>
    </lineage>
</organism>
<comment type="subcellular location">
    <subcellularLocation>
        <location evidence="1">Membrane</location>
        <topology evidence="1">Multi-pass membrane protein</topology>
    </subcellularLocation>
</comment>
<dbReference type="InterPro" id="IPR011701">
    <property type="entry name" value="MFS"/>
</dbReference>
<dbReference type="InterPro" id="IPR020846">
    <property type="entry name" value="MFS_dom"/>
</dbReference>
<feature type="transmembrane region" description="Helical" evidence="5">
    <location>
        <begin position="305"/>
        <end position="330"/>
    </location>
</feature>